<reference evidence="3" key="1">
    <citation type="submission" date="2016-10" db="EMBL/GenBank/DDBJ databases">
        <authorList>
            <person name="Varghese N."/>
            <person name="Submissions S."/>
        </authorList>
    </citation>
    <scope>NUCLEOTIDE SEQUENCE [LARGE SCALE GENOMIC DNA]</scope>
    <source>
        <strain evidence="3">92MFCol6.1</strain>
    </source>
</reference>
<evidence type="ECO:0000256" key="1">
    <source>
        <dbReference type="SAM" id="SignalP"/>
    </source>
</evidence>
<feature type="chain" id="PRO_5010738100" description="Invasion protein IalB, involved in pathogenesis" evidence="1">
    <location>
        <begin position="29"/>
        <end position="155"/>
    </location>
</feature>
<dbReference type="GeneID" id="64105368"/>
<dbReference type="EMBL" id="FWEU01000001">
    <property type="protein sequence ID" value="SLM22771.1"/>
    <property type="molecule type" value="Genomic_DNA"/>
</dbReference>
<accession>A0A1W1GU42</accession>
<evidence type="ECO:0008006" key="4">
    <source>
        <dbReference type="Google" id="ProtNLM"/>
    </source>
</evidence>
<gene>
    <name evidence="2" type="ORF">SAMN04488690_0445</name>
</gene>
<organism evidence="2 3">
    <name type="scientific">Stenotrophomonas indicatrix</name>
    <dbReference type="NCBI Taxonomy" id="2045451"/>
    <lineage>
        <taxon>Bacteria</taxon>
        <taxon>Pseudomonadati</taxon>
        <taxon>Pseudomonadota</taxon>
        <taxon>Gammaproteobacteria</taxon>
        <taxon>Lysobacterales</taxon>
        <taxon>Lysobacteraceae</taxon>
        <taxon>Stenotrophomonas</taxon>
    </lineage>
</organism>
<dbReference type="RefSeq" id="WP_134832819.1">
    <property type="nucleotide sequence ID" value="NZ_CP037883.1"/>
</dbReference>
<protein>
    <recommendedName>
        <fullName evidence="4">Invasion protein IalB, involved in pathogenesis</fullName>
    </recommendedName>
</protein>
<feature type="signal peptide" evidence="1">
    <location>
        <begin position="1"/>
        <end position="28"/>
    </location>
</feature>
<dbReference type="AlphaFoldDB" id="A0A1W1GU42"/>
<dbReference type="Proteomes" id="UP000191133">
    <property type="component" value="Unassembled WGS sequence"/>
</dbReference>
<proteinExistence type="predicted"/>
<sequence length="155" mass="16763">MKMRFKAPLLCASVLAGIAIFSASQAMAAGRAYDTQEVACNDPADAVCLSWNLQTAPGGSRTAGINVTLMEGESISGVVKPKANRYTTTKLRANPDLDIYIGMGFEPTETQFTCKVDELEECRMSGRNLPPMHFKVRARTDTANTSLGYVYTVAN</sequence>
<name>A0A1W1GU42_9GAMM</name>
<keyword evidence="1" id="KW-0732">Signal</keyword>
<evidence type="ECO:0000313" key="2">
    <source>
        <dbReference type="EMBL" id="SLM22771.1"/>
    </source>
</evidence>
<evidence type="ECO:0000313" key="3">
    <source>
        <dbReference type="Proteomes" id="UP000191133"/>
    </source>
</evidence>